<reference evidence="2 3" key="1">
    <citation type="submission" date="2017-07" db="EMBL/GenBank/DDBJ databases">
        <title>Tetzosporium hominis gen.nov. sp.nov.</title>
        <authorList>
            <person name="Tetz G."/>
            <person name="Tetz V."/>
        </authorList>
    </citation>
    <scope>NUCLEOTIDE SEQUENCE [LARGE SCALE GENOMIC DNA]</scope>
    <source>
        <strain evidence="2 3">VT-49</strain>
    </source>
</reference>
<dbReference type="AlphaFoldDB" id="A0A264W1N2"/>
<dbReference type="InterPro" id="IPR052891">
    <property type="entry name" value="DNA-3mA_glycosylase"/>
</dbReference>
<feature type="binding site" evidence="1">
    <location>
        <position position="180"/>
    </location>
    <ligand>
        <name>Zn(2+)</name>
        <dbReference type="ChEBI" id="CHEBI:29105"/>
    </ligand>
</feature>
<dbReference type="InterPro" id="IPR011257">
    <property type="entry name" value="DNA_glycosylase"/>
</dbReference>
<feature type="binding site" evidence="1">
    <location>
        <position position="176"/>
    </location>
    <ligand>
        <name>Zn(2+)</name>
        <dbReference type="ChEBI" id="CHEBI:29105"/>
    </ligand>
</feature>
<evidence type="ECO:0000313" key="2">
    <source>
        <dbReference type="EMBL" id="OZS77471.1"/>
    </source>
</evidence>
<dbReference type="PANTHER" id="PTHR30037">
    <property type="entry name" value="DNA-3-METHYLADENINE GLYCOSYLASE 1"/>
    <property type="match status" value="1"/>
</dbReference>
<dbReference type="Gene3D" id="1.10.340.30">
    <property type="entry name" value="Hypothetical protein, domain 2"/>
    <property type="match status" value="1"/>
</dbReference>
<dbReference type="PANTHER" id="PTHR30037:SF4">
    <property type="entry name" value="DNA-3-METHYLADENINE GLYCOSYLASE I"/>
    <property type="match status" value="1"/>
</dbReference>
<evidence type="ECO:0000313" key="3">
    <source>
        <dbReference type="Proteomes" id="UP000217065"/>
    </source>
</evidence>
<dbReference type="RefSeq" id="WP_094943284.1">
    <property type="nucleotide sequence ID" value="NZ_NOKQ01000220.1"/>
</dbReference>
<gene>
    <name evidence="2" type="ORF">CF394_09635</name>
</gene>
<dbReference type="GO" id="GO:0046872">
    <property type="term" value="F:metal ion binding"/>
    <property type="evidence" value="ECO:0007669"/>
    <property type="project" value="UniProtKB-KW"/>
</dbReference>
<dbReference type="InterPro" id="IPR005019">
    <property type="entry name" value="Adenine_glyco"/>
</dbReference>
<protein>
    <submittedName>
        <fullName evidence="2">3-methyladenine DNA glycosylase</fullName>
    </submittedName>
</protein>
<dbReference type="GO" id="GO:0006284">
    <property type="term" value="P:base-excision repair"/>
    <property type="evidence" value="ECO:0007669"/>
    <property type="project" value="InterPro"/>
</dbReference>
<dbReference type="SUPFAM" id="SSF48150">
    <property type="entry name" value="DNA-glycosylase"/>
    <property type="match status" value="1"/>
</dbReference>
<dbReference type="EMBL" id="NOKQ01000220">
    <property type="protein sequence ID" value="OZS77471.1"/>
    <property type="molecule type" value="Genomic_DNA"/>
</dbReference>
<feature type="binding site" evidence="1">
    <location>
        <position position="4"/>
    </location>
    <ligand>
        <name>Zn(2+)</name>
        <dbReference type="ChEBI" id="CHEBI:29105"/>
    </ligand>
</feature>
<keyword evidence="1" id="KW-0479">Metal-binding</keyword>
<keyword evidence="3" id="KW-1185">Reference proteome</keyword>
<sequence length="186" mass="21207">MPQCTWPGTSEMMQVYHDEEWGKVSKGDDRYLFEMLSLEGAQAGLSWHTILSKRAAYKEAFRDFDISTCARLTDEELEAIRTDYAIVRNKAKIKSVRTNAQAVEKIQEEFGSFSAFIWSYVDDTPIVHMPEQNSDIPTENDLSRQMSKDLKKRGFTFVGPVILYTYMQAIGMVDDHLVGCKAKTNG</sequence>
<accession>A0A264W1N2</accession>
<proteinExistence type="predicted"/>
<keyword evidence="1" id="KW-0862">Zinc</keyword>
<evidence type="ECO:0000256" key="1">
    <source>
        <dbReference type="PIRSR" id="PIRSR605019-1"/>
    </source>
</evidence>
<feature type="binding site" evidence="1">
    <location>
        <position position="17"/>
    </location>
    <ligand>
        <name>Zn(2+)</name>
        <dbReference type="ChEBI" id="CHEBI:29105"/>
    </ligand>
</feature>
<organism evidence="2 3">
    <name type="scientific">Tetzosporium hominis</name>
    <dbReference type="NCBI Taxonomy" id="2020506"/>
    <lineage>
        <taxon>Bacteria</taxon>
        <taxon>Bacillati</taxon>
        <taxon>Bacillota</taxon>
        <taxon>Bacilli</taxon>
        <taxon>Bacillales</taxon>
        <taxon>Caryophanaceae</taxon>
        <taxon>Tetzosporium</taxon>
    </lineage>
</organism>
<name>A0A264W1N2_9BACL</name>
<dbReference type="OrthoDB" id="9807664at2"/>
<dbReference type="GO" id="GO:0008725">
    <property type="term" value="F:DNA-3-methyladenine glycosylase activity"/>
    <property type="evidence" value="ECO:0007669"/>
    <property type="project" value="InterPro"/>
</dbReference>
<comment type="caution">
    <text evidence="2">The sequence shown here is derived from an EMBL/GenBank/DDBJ whole genome shotgun (WGS) entry which is preliminary data.</text>
</comment>
<dbReference type="Proteomes" id="UP000217065">
    <property type="component" value="Unassembled WGS sequence"/>
</dbReference>
<dbReference type="Pfam" id="PF03352">
    <property type="entry name" value="Adenine_glyco"/>
    <property type="match status" value="1"/>
</dbReference>